<dbReference type="SMART" id="SM00387">
    <property type="entry name" value="HATPase_c"/>
    <property type="match status" value="1"/>
</dbReference>
<reference evidence="18 19" key="1">
    <citation type="submission" date="2021-04" db="EMBL/GenBank/DDBJ databases">
        <title>Metabacillus sp. strain KIGAM252 whole genome sequence.</title>
        <authorList>
            <person name="Seo M.-J."/>
            <person name="Cho E.-S."/>
            <person name="Hwang C.Y."/>
            <person name="Yoon D.J."/>
        </authorList>
    </citation>
    <scope>NUCLEOTIDE SEQUENCE [LARGE SCALE GENOMIC DNA]</scope>
    <source>
        <strain evidence="18 19">KIGAM252</strain>
    </source>
</reference>
<evidence type="ECO:0000256" key="12">
    <source>
        <dbReference type="PROSITE-ProRule" id="PRU00169"/>
    </source>
</evidence>
<dbReference type="PRINTS" id="PR00344">
    <property type="entry name" value="BCTRLSENSOR"/>
</dbReference>
<dbReference type="Gene3D" id="1.10.287.130">
    <property type="match status" value="1"/>
</dbReference>
<evidence type="ECO:0000256" key="9">
    <source>
        <dbReference type="ARBA" id="ARBA00022840"/>
    </source>
</evidence>
<evidence type="ECO:0000256" key="13">
    <source>
        <dbReference type="SAM" id="Coils"/>
    </source>
</evidence>
<keyword evidence="9" id="KW-0067">ATP-binding</keyword>
<dbReference type="InterPro" id="IPR003660">
    <property type="entry name" value="HAMP_dom"/>
</dbReference>
<keyword evidence="14" id="KW-1133">Transmembrane helix</keyword>
<evidence type="ECO:0000256" key="8">
    <source>
        <dbReference type="ARBA" id="ARBA00022777"/>
    </source>
</evidence>
<dbReference type="Pfam" id="PF02518">
    <property type="entry name" value="HATPase_c"/>
    <property type="match status" value="1"/>
</dbReference>
<dbReference type="EC" id="2.7.13.3" evidence="3"/>
<evidence type="ECO:0000256" key="11">
    <source>
        <dbReference type="ARBA" id="ARBA00023136"/>
    </source>
</evidence>
<comment type="subcellular location">
    <subcellularLocation>
        <location evidence="2">Cell membrane</location>
        <topology evidence="2">Multi-pass membrane protein</topology>
    </subcellularLocation>
</comment>
<keyword evidence="5 12" id="KW-0597">Phosphoprotein</keyword>
<dbReference type="InterPro" id="IPR001789">
    <property type="entry name" value="Sig_transdc_resp-reg_receiver"/>
</dbReference>
<dbReference type="SUPFAM" id="SSF52172">
    <property type="entry name" value="CheY-like"/>
    <property type="match status" value="1"/>
</dbReference>
<dbReference type="SMART" id="SM00448">
    <property type="entry name" value="REC"/>
    <property type="match status" value="1"/>
</dbReference>
<keyword evidence="14" id="KW-0812">Transmembrane</keyword>
<evidence type="ECO:0000256" key="3">
    <source>
        <dbReference type="ARBA" id="ARBA00012438"/>
    </source>
</evidence>
<dbReference type="SMART" id="SM00388">
    <property type="entry name" value="HisKA"/>
    <property type="match status" value="1"/>
</dbReference>
<evidence type="ECO:0000256" key="4">
    <source>
        <dbReference type="ARBA" id="ARBA00022475"/>
    </source>
</evidence>
<evidence type="ECO:0000256" key="7">
    <source>
        <dbReference type="ARBA" id="ARBA00022741"/>
    </source>
</evidence>
<feature type="domain" description="HAMP" evidence="17">
    <location>
        <begin position="211"/>
        <end position="264"/>
    </location>
</feature>
<keyword evidence="13" id="KW-0175">Coiled coil</keyword>
<evidence type="ECO:0000256" key="10">
    <source>
        <dbReference type="ARBA" id="ARBA00023012"/>
    </source>
</evidence>
<feature type="transmembrane region" description="Helical" evidence="14">
    <location>
        <begin position="9"/>
        <end position="29"/>
    </location>
</feature>
<dbReference type="SUPFAM" id="SSF55874">
    <property type="entry name" value="ATPase domain of HSP90 chaperone/DNA topoisomerase II/histidine kinase"/>
    <property type="match status" value="1"/>
</dbReference>
<dbReference type="EMBL" id="JAGVRK010000001">
    <property type="protein sequence ID" value="MBS2970288.1"/>
    <property type="molecule type" value="Genomic_DNA"/>
</dbReference>
<dbReference type="PROSITE" id="PS50110">
    <property type="entry name" value="RESPONSE_REGULATORY"/>
    <property type="match status" value="1"/>
</dbReference>
<gene>
    <name evidence="18" type="ORF">J9317_16190</name>
</gene>
<dbReference type="PANTHER" id="PTHR43547">
    <property type="entry name" value="TWO-COMPONENT HISTIDINE KINASE"/>
    <property type="match status" value="1"/>
</dbReference>
<evidence type="ECO:0000313" key="19">
    <source>
        <dbReference type="Proteomes" id="UP000682403"/>
    </source>
</evidence>
<keyword evidence="8" id="KW-0418">Kinase</keyword>
<dbReference type="InterPro" id="IPR003594">
    <property type="entry name" value="HATPase_dom"/>
</dbReference>
<evidence type="ECO:0000313" key="18">
    <source>
        <dbReference type="EMBL" id="MBS2970288.1"/>
    </source>
</evidence>
<name>A0ABS5LHS6_9BACI</name>
<keyword evidence="4" id="KW-1003">Cell membrane</keyword>
<evidence type="ECO:0000256" key="14">
    <source>
        <dbReference type="SAM" id="Phobius"/>
    </source>
</evidence>
<dbReference type="CDD" id="cd06225">
    <property type="entry name" value="HAMP"/>
    <property type="match status" value="1"/>
</dbReference>
<keyword evidence="7" id="KW-0547">Nucleotide-binding</keyword>
<dbReference type="InterPro" id="IPR035965">
    <property type="entry name" value="PAS-like_dom_sf"/>
</dbReference>
<keyword evidence="11 14" id="KW-0472">Membrane</keyword>
<accession>A0ABS5LHS6</accession>
<dbReference type="SUPFAM" id="SSF47384">
    <property type="entry name" value="Homodimeric domain of signal transducing histidine kinase"/>
    <property type="match status" value="1"/>
</dbReference>
<dbReference type="InterPro" id="IPR005467">
    <property type="entry name" value="His_kinase_dom"/>
</dbReference>
<dbReference type="Gene3D" id="3.30.565.10">
    <property type="entry name" value="Histidine kinase-like ATPase, C-terminal domain"/>
    <property type="match status" value="1"/>
</dbReference>
<evidence type="ECO:0000259" key="17">
    <source>
        <dbReference type="PROSITE" id="PS50885"/>
    </source>
</evidence>
<feature type="coiled-coil region" evidence="13">
    <location>
        <begin position="259"/>
        <end position="304"/>
    </location>
</feature>
<evidence type="ECO:0000256" key="2">
    <source>
        <dbReference type="ARBA" id="ARBA00004651"/>
    </source>
</evidence>
<dbReference type="Gene3D" id="3.30.450.20">
    <property type="entry name" value="PAS domain"/>
    <property type="match status" value="1"/>
</dbReference>
<dbReference type="InterPro" id="IPR011006">
    <property type="entry name" value="CheY-like_superfamily"/>
</dbReference>
<comment type="caution">
    <text evidence="18">The sequence shown here is derived from an EMBL/GenBank/DDBJ whole genome shotgun (WGS) entry which is preliminary data.</text>
</comment>
<protein>
    <recommendedName>
        <fullName evidence="3">histidine kinase</fullName>
        <ecNumber evidence="3">2.7.13.3</ecNumber>
    </recommendedName>
</protein>
<keyword evidence="6" id="KW-0808">Transferase</keyword>
<feature type="domain" description="Histidine kinase" evidence="15">
    <location>
        <begin position="595"/>
        <end position="810"/>
    </location>
</feature>
<dbReference type="CDD" id="cd17574">
    <property type="entry name" value="REC_OmpR"/>
    <property type="match status" value="1"/>
</dbReference>
<feature type="coiled-coil region" evidence="13">
    <location>
        <begin position="82"/>
        <end position="109"/>
    </location>
</feature>
<proteinExistence type="predicted"/>
<feature type="modified residue" description="4-aspartylphosphate" evidence="12">
    <location>
        <position position="877"/>
    </location>
</feature>
<dbReference type="Gene3D" id="6.10.340.10">
    <property type="match status" value="1"/>
</dbReference>
<evidence type="ECO:0000256" key="6">
    <source>
        <dbReference type="ARBA" id="ARBA00022679"/>
    </source>
</evidence>
<keyword evidence="10" id="KW-0902">Two-component regulatory system</keyword>
<dbReference type="CDD" id="cd00082">
    <property type="entry name" value="HisKA"/>
    <property type="match status" value="1"/>
</dbReference>
<dbReference type="PROSITE" id="PS50885">
    <property type="entry name" value="HAMP"/>
    <property type="match status" value="1"/>
</dbReference>
<sequence length="960" mass="110230">MKKSLTRQFSFLTISILLICVSLFTFFLMNQNREASLFSENNKELNKKENLAIELDYGFNLAISEFRAYFAFGNEGSESTYKSNAAKQQEEVRLTLEKLEKSASEKEDLAFYQAAQAFYQYYFEEATPKAVKLYESGDRKAVTQLAIQGGGSENVRKFQESMKNYRVSLDRKLEENEHLYTKGLQNRQISFSILLIVLLGGMSFLIRLLTRRISKPLVELTAAASNIASGREVLFENRTSRDDELGVLHQAFERMSYSIHEKEQDLSAQNEELVAQQDELQAQQAELEEVLDQMKDRENQLKLRNELINGISNTLDKNELLKSIIASLAPIARADKAMIVLMNQNREYASAGVEDFEAEQFLQNLHSGFTKKLIENRKPFTVKREMIPSEKGYHQTLMYCFDLFLPVYSSAGDLEAVLLFTRYSGEFSQDEINNYTTLAKSISISLEKVKLYEQTEEERQLNRDIMNTVHEGIQLVDTRGTILLMNKTMHELIQEWEEKPAEKTPFSKWLALFEPNIEDQAGFRRFFQKAVFAETNGHESEPFHYQLREGSGTRVIKVYVEPLYRMDHRIGTVMVHRDITHEYEVDKMKSEFVSTVSHELRTPLASVLGFTELMLHKELKPERQKKYLTTIFQEAKRLTSLINDFLDVQRMEAGKQTYEKKYDDLFPLLQQLAELQQVHAAQHLIKLERMTEQTLVLGDKDKLSQVFSNLISNAIKYSPNGGNIEILVYEEEQYLNISVKDEGLGIPPEAMDKLFNKFYRVDNSDRRRIGGTGLGLAIVKEIVKAHEGMISIQSELGKGSVFTVRLPLVIQMASESYEEPSSDHNCTNVIIIEDDLNLANLLKTELEESRLKVEIFTNGKEALRQIREQRPDAVVLDIMLDDPSYTGWDVLEEVKGCEKLKQMPIFISSALEEKEKGIELGASDYLVKPYQPSLLSKLILQTLLQRDLNGQILIPASEMD</sequence>
<dbReference type="Gene3D" id="3.40.50.2300">
    <property type="match status" value="1"/>
</dbReference>
<feature type="domain" description="Response regulatory" evidence="16">
    <location>
        <begin position="828"/>
        <end position="943"/>
    </location>
</feature>
<dbReference type="Gene3D" id="3.30.450.40">
    <property type="match status" value="1"/>
</dbReference>
<dbReference type="Pfam" id="PF00512">
    <property type="entry name" value="HisKA"/>
    <property type="match status" value="1"/>
</dbReference>
<dbReference type="SUPFAM" id="SSF158472">
    <property type="entry name" value="HAMP domain-like"/>
    <property type="match status" value="1"/>
</dbReference>
<dbReference type="PROSITE" id="PS50109">
    <property type="entry name" value="HIS_KIN"/>
    <property type="match status" value="1"/>
</dbReference>
<organism evidence="18 19">
    <name type="scientific">Metabacillus flavus</name>
    <dbReference type="NCBI Taxonomy" id="2823519"/>
    <lineage>
        <taxon>Bacteria</taxon>
        <taxon>Bacillati</taxon>
        <taxon>Bacillota</taxon>
        <taxon>Bacilli</taxon>
        <taxon>Bacillales</taxon>
        <taxon>Bacillaceae</taxon>
        <taxon>Metabacillus</taxon>
    </lineage>
</organism>
<dbReference type="SMART" id="SM00304">
    <property type="entry name" value="HAMP"/>
    <property type="match status" value="1"/>
</dbReference>
<keyword evidence="19" id="KW-1185">Reference proteome</keyword>
<dbReference type="PANTHER" id="PTHR43547:SF2">
    <property type="entry name" value="HYBRID SIGNAL TRANSDUCTION HISTIDINE KINASE C"/>
    <property type="match status" value="1"/>
</dbReference>
<dbReference type="SUPFAM" id="SSF55785">
    <property type="entry name" value="PYP-like sensor domain (PAS domain)"/>
    <property type="match status" value="1"/>
</dbReference>
<comment type="catalytic activity">
    <reaction evidence="1">
        <text>ATP + protein L-histidine = ADP + protein N-phospho-L-histidine.</text>
        <dbReference type="EC" id="2.7.13.3"/>
    </reaction>
</comment>
<dbReference type="CDD" id="cd00075">
    <property type="entry name" value="HATPase"/>
    <property type="match status" value="1"/>
</dbReference>
<evidence type="ECO:0000259" key="16">
    <source>
        <dbReference type="PROSITE" id="PS50110"/>
    </source>
</evidence>
<dbReference type="RefSeq" id="WP_211560304.1">
    <property type="nucleotide sequence ID" value="NZ_JAGVRK010000001.1"/>
</dbReference>
<evidence type="ECO:0000256" key="5">
    <source>
        <dbReference type="ARBA" id="ARBA00022553"/>
    </source>
</evidence>
<dbReference type="InterPro" id="IPR036097">
    <property type="entry name" value="HisK_dim/P_sf"/>
</dbReference>
<dbReference type="InterPro" id="IPR004358">
    <property type="entry name" value="Sig_transdc_His_kin-like_C"/>
</dbReference>
<dbReference type="SUPFAM" id="SSF55781">
    <property type="entry name" value="GAF domain-like"/>
    <property type="match status" value="1"/>
</dbReference>
<dbReference type="Pfam" id="PF00072">
    <property type="entry name" value="Response_reg"/>
    <property type="match status" value="1"/>
</dbReference>
<dbReference type="Proteomes" id="UP000682403">
    <property type="component" value="Unassembled WGS sequence"/>
</dbReference>
<feature type="transmembrane region" description="Helical" evidence="14">
    <location>
        <begin position="189"/>
        <end position="209"/>
    </location>
</feature>
<evidence type="ECO:0000256" key="1">
    <source>
        <dbReference type="ARBA" id="ARBA00000085"/>
    </source>
</evidence>
<dbReference type="Pfam" id="PF00672">
    <property type="entry name" value="HAMP"/>
    <property type="match status" value="1"/>
</dbReference>
<dbReference type="InterPro" id="IPR036890">
    <property type="entry name" value="HATPase_C_sf"/>
</dbReference>
<dbReference type="InterPro" id="IPR003661">
    <property type="entry name" value="HisK_dim/P_dom"/>
</dbReference>
<evidence type="ECO:0000259" key="15">
    <source>
        <dbReference type="PROSITE" id="PS50109"/>
    </source>
</evidence>
<dbReference type="InterPro" id="IPR029016">
    <property type="entry name" value="GAF-like_dom_sf"/>
</dbReference>